<feature type="compositionally biased region" description="Polar residues" evidence="11">
    <location>
        <begin position="644"/>
        <end position="659"/>
    </location>
</feature>
<evidence type="ECO:0000313" key="15">
    <source>
        <dbReference type="EMBL" id="KAF7994017.1"/>
    </source>
</evidence>
<accession>A0A834XWS8</accession>
<dbReference type="Proteomes" id="UP000639338">
    <property type="component" value="Unassembled WGS sequence"/>
</dbReference>
<evidence type="ECO:0000256" key="3">
    <source>
        <dbReference type="ARBA" id="ARBA00022475"/>
    </source>
</evidence>
<dbReference type="GO" id="GO:0007155">
    <property type="term" value="P:cell adhesion"/>
    <property type="evidence" value="ECO:0007669"/>
    <property type="project" value="UniProtKB-KW"/>
</dbReference>
<keyword evidence="9" id="KW-1015">Disulfide bond</keyword>
<dbReference type="PANTHER" id="PTHR43903">
    <property type="entry name" value="NEUROLIGIN"/>
    <property type="match status" value="1"/>
</dbReference>
<comment type="similarity">
    <text evidence="2">Belongs to the type-B carboxylesterase/lipase family.</text>
</comment>
<evidence type="ECO:0000256" key="7">
    <source>
        <dbReference type="ARBA" id="ARBA00022989"/>
    </source>
</evidence>
<gene>
    <name evidence="15" type="ORF">HCN44_011286</name>
</gene>
<protein>
    <recommendedName>
        <fullName evidence="14">Carboxylesterase type B domain-containing protein</fullName>
    </recommendedName>
</protein>
<evidence type="ECO:0000256" key="10">
    <source>
        <dbReference type="ARBA" id="ARBA00023180"/>
    </source>
</evidence>
<evidence type="ECO:0000313" key="16">
    <source>
        <dbReference type="Proteomes" id="UP000639338"/>
    </source>
</evidence>
<dbReference type="GO" id="GO:0005886">
    <property type="term" value="C:plasma membrane"/>
    <property type="evidence" value="ECO:0007669"/>
    <property type="project" value="UniProtKB-SubCell"/>
</dbReference>
<keyword evidence="10" id="KW-0325">Glycoprotein</keyword>
<name>A0A834XWS8_APHGI</name>
<feature type="region of interest" description="Disordered" evidence="11">
    <location>
        <begin position="706"/>
        <end position="732"/>
    </location>
</feature>
<dbReference type="InterPro" id="IPR019819">
    <property type="entry name" value="Carboxylesterase_B_CS"/>
</dbReference>
<feature type="chain" id="PRO_5032269065" description="Carboxylesterase type B domain-containing protein" evidence="13">
    <location>
        <begin position="22"/>
        <end position="811"/>
    </location>
</feature>
<keyword evidence="4 12" id="KW-0812">Transmembrane</keyword>
<evidence type="ECO:0000256" key="6">
    <source>
        <dbReference type="ARBA" id="ARBA00022889"/>
    </source>
</evidence>
<dbReference type="EMBL" id="JACMRX010000003">
    <property type="protein sequence ID" value="KAF7994017.1"/>
    <property type="molecule type" value="Genomic_DNA"/>
</dbReference>
<keyword evidence="3" id="KW-1003">Cell membrane</keyword>
<dbReference type="Gene3D" id="3.40.50.1820">
    <property type="entry name" value="alpha/beta hydrolase"/>
    <property type="match status" value="1"/>
</dbReference>
<organism evidence="15 16">
    <name type="scientific">Aphidius gifuensis</name>
    <name type="common">Parasitoid wasp</name>
    <dbReference type="NCBI Taxonomy" id="684658"/>
    <lineage>
        <taxon>Eukaryota</taxon>
        <taxon>Metazoa</taxon>
        <taxon>Ecdysozoa</taxon>
        <taxon>Arthropoda</taxon>
        <taxon>Hexapoda</taxon>
        <taxon>Insecta</taxon>
        <taxon>Pterygota</taxon>
        <taxon>Neoptera</taxon>
        <taxon>Endopterygota</taxon>
        <taxon>Hymenoptera</taxon>
        <taxon>Apocrita</taxon>
        <taxon>Ichneumonoidea</taxon>
        <taxon>Braconidae</taxon>
        <taxon>Aphidiinae</taxon>
        <taxon>Aphidius</taxon>
    </lineage>
</organism>
<evidence type="ECO:0000256" key="12">
    <source>
        <dbReference type="SAM" id="Phobius"/>
    </source>
</evidence>
<evidence type="ECO:0000256" key="9">
    <source>
        <dbReference type="ARBA" id="ARBA00023157"/>
    </source>
</evidence>
<feature type="region of interest" description="Disordered" evidence="11">
    <location>
        <begin position="629"/>
        <end position="659"/>
    </location>
</feature>
<evidence type="ECO:0000256" key="8">
    <source>
        <dbReference type="ARBA" id="ARBA00023136"/>
    </source>
</evidence>
<keyword evidence="5 13" id="KW-0732">Signal</keyword>
<sequence length="811" mass="90041">MMLLWMLIALVALPVMIIARGELNSRIVRTKYGEISGIIVPLERNLEGAEVFRGVPYASPPVGTLRFMPPVNGALWHGVKVADKFGPVCPQKLPELTNDMSRGRTEYLKKLLPYLRNQSEDCLYLNIYAPVQAGARDGANKRYPVIVFVHGESYEWGSGNPYDGSVLASYGGVVVVTINYRLGILGFLNANTDSHLRSPANYGLMDQIAALHWVQENVGYFGGDPGSVTLIGHGTGAACVNFLMTSHAVPDGLLFHRGILMSGSALSPWALVRGASNYAMQVARHLNCSPVAHDPQSLLRCLRDVPVESLMSVPIRGLSFAPAFGPSIDGVVIDPGDPDDHDFTLQVDTINTLNNILLRKDVIAKLSRYDLIVGVVRSEAFFSLTADDAQYGMEADRRTKILREFVRNTYTYHQPEILATIINEYTDWERPVQHPVNIRDETLEALGDANTVAPATRTADLHSQSRRNSYLYVFDYQTKYGDYPQRQGCIHGEELPYLFGAPLIGGLSHWPKNYTRAEITLSESIILYFTNFARTGNPNEGSTEVSGSRSERTKLKNIVWTPYEAVHKNYLSLDTKSKLKNHYRAHRLSFWLNLVPDLHKPGLDDVPRSHHLLDAEQVPPKFIQRIPSSTKATTIESISDKTHNTTTSSPSELSFEETTTQPEDGFAAYSTALSVTIAIGCSLLILNVLIFAGVYYQRDKSQHQCPKKRQENGSMPNNICGDIDTKTPTERHHIQHMAPPDFADLQNTTCLVPMPPPPPKNTKLTKTTTGSGQNLIISPNQLQPGESLQMSSVGTLKKSHNHQQMMEELRV</sequence>
<dbReference type="FunFam" id="3.40.50.1820:FF:000171">
    <property type="entry name" value="Neuroligin-4, Y-linked"/>
    <property type="match status" value="1"/>
</dbReference>
<dbReference type="InterPro" id="IPR000460">
    <property type="entry name" value="Nlgn"/>
</dbReference>
<dbReference type="InterPro" id="IPR002018">
    <property type="entry name" value="CarbesteraseB"/>
</dbReference>
<proteinExistence type="inferred from homology"/>
<dbReference type="AlphaFoldDB" id="A0A834XWS8"/>
<feature type="domain" description="Carboxylesterase type B" evidence="14">
    <location>
        <begin position="25"/>
        <end position="591"/>
    </location>
</feature>
<dbReference type="PROSITE" id="PS00941">
    <property type="entry name" value="CARBOXYLESTERASE_B_2"/>
    <property type="match status" value="1"/>
</dbReference>
<keyword evidence="16" id="KW-1185">Reference proteome</keyword>
<keyword evidence="7 12" id="KW-1133">Transmembrane helix</keyword>
<evidence type="ECO:0000256" key="2">
    <source>
        <dbReference type="ARBA" id="ARBA00005964"/>
    </source>
</evidence>
<dbReference type="PRINTS" id="PR01090">
    <property type="entry name" value="NEUROLIGIN"/>
</dbReference>
<evidence type="ECO:0000256" key="4">
    <source>
        <dbReference type="ARBA" id="ARBA00022692"/>
    </source>
</evidence>
<keyword evidence="6" id="KW-0130">Cell adhesion</keyword>
<feature type="signal peptide" evidence="13">
    <location>
        <begin position="1"/>
        <end position="21"/>
    </location>
</feature>
<evidence type="ECO:0000256" key="13">
    <source>
        <dbReference type="SAM" id="SignalP"/>
    </source>
</evidence>
<dbReference type="GO" id="GO:0007416">
    <property type="term" value="P:synapse assembly"/>
    <property type="evidence" value="ECO:0007669"/>
    <property type="project" value="UniProtKB-ARBA"/>
</dbReference>
<dbReference type="SUPFAM" id="SSF53474">
    <property type="entry name" value="alpha/beta-Hydrolases"/>
    <property type="match status" value="1"/>
</dbReference>
<dbReference type="Pfam" id="PF00135">
    <property type="entry name" value="COesterase"/>
    <property type="match status" value="1"/>
</dbReference>
<dbReference type="InterPro" id="IPR029058">
    <property type="entry name" value="AB_hydrolase_fold"/>
</dbReference>
<comment type="caution">
    <text evidence="15">The sequence shown here is derived from an EMBL/GenBank/DDBJ whole genome shotgun (WGS) entry which is preliminary data.</text>
</comment>
<dbReference type="GO" id="GO:0042043">
    <property type="term" value="F:neurexin family protein binding"/>
    <property type="evidence" value="ECO:0007669"/>
    <property type="project" value="InterPro"/>
</dbReference>
<evidence type="ECO:0000256" key="1">
    <source>
        <dbReference type="ARBA" id="ARBA00004251"/>
    </source>
</evidence>
<evidence type="ECO:0000256" key="11">
    <source>
        <dbReference type="SAM" id="MobiDB-lite"/>
    </source>
</evidence>
<evidence type="ECO:0000259" key="14">
    <source>
        <dbReference type="Pfam" id="PF00135"/>
    </source>
</evidence>
<evidence type="ECO:0000256" key="5">
    <source>
        <dbReference type="ARBA" id="ARBA00022729"/>
    </source>
</evidence>
<keyword evidence="8 12" id="KW-0472">Membrane</keyword>
<reference evidence="15 16" key="1">
    <citation type="submission" date="2020-08" db="EMBL/GenBank/DDBJ databases">
        <title>Aphidius gifuensis genome sequencing and assembly.</title>
        <authorList>
            <person name="Du Z."/>
        </authorList>
    </citation>
    <scope>NUCLEOTIDE SEQUENCE [LARGE SCALE GENOMIC DNA]</scope>
    <source>
        <strain evidence="15">YNYX2018</strain>
        <tissue evidence="15">Adults</tissue>
    </source>
</reference>
<feature type="transmembrane region" description="Helical" evidence="12">
    <location>
        <begin position="666"/>
        <end position="696"/>
    </location>
</feature>
<comment type="subcellular location">
    <subcellularLocation>
        <location evidence="1">Cell membrane</location>
        <topology evidence="1">Single-pass type I membrane protein</topology>
    </subcellularLocation>
</comment>
<feature type="compositionally biased region" description="Basic and acidic residues" evidence="11">
    <location>
        <begin position="723"/>
        <end position="732"/>
    </location>
</feature>
<dbReference type="OrthoDB" id="3200163at2759"/>
<dbReference type="InterPro" id="IPR051093">
    <property type="entry name" value="Neuroligin/BSAL"/>
</dbReference>